<dbReference type="Pfam" id="PF00690">
    <property type="entry name" value="Cation_ATPase_N"/>
    <property type="match status" value="1"/>
</dbReference>
<evidence type="ECO:0000256" key="8">
    <source>
        <dbReference type="ARBA" id="ARBA00022840"/>
    </source>
</evidence>
<name>A0A8S1EXZ9_9PELO</name>
<dbReference type="SUPFAM" id="SSF56784">
    <property type="entry name" value="HAD-like"/>
    <property type="match status" value="1"/>
</dbReference>
<dbReference type="Pfam" id="PF00689">
    <property type="entry name" value="Cation_ATPase_C"/>
    <property type="match status" value="1"/>
</dbReference>
<dbReference type="NCBIfam" id="TIGR01494">
    <property type="entry name" value="ATPase_P-type"/>
    <property type="match status" value="2"/>
</dbReference>
<keyword evidence="12 16" id="KW-0406">Ion transport</keyword>
<dbReference type="GO" id="GO:0043226">
    <property type="term" value="C:organelle"/>
    <property type="evidence" value="ECO:0007669"/>
    <property type="project" value="UniProtKB-ARBA"/>
</dbReference>
<reference evidence="18 19" key="1">
    <citation type="submission" date="2020-04" db="EMBL/GenBank/DDBJ databases">
        <authorList>
            <person name="Laetsch R D."/>
            <person name="Stevens L."/>
            <person name="Kumar S."/>
            <person name="Blaxter L. M."/>
        </authorList>
    </citation>
    <scope>NUCLEOTIDE SEQUENCE [LARGE SCALE GENOMIC DNA]</scope>
</reference>
<comment type="similarity">
    <text evidence="2 16">Belongs to the cation transport ATPase (P-type) (TC 3.A.3) family. Type IIC subfamily.</text>
</comment>
<accession>A0A8S1EXZ9</accession>
<dbReference type="PANTHER" id="PTHR43294:SF18">
    <property type="entry name" value="SODIUM_POTASSIUM-TRANSPORTING ATPASE SUBUNIT ALPHA"/>
    <property type="match status" value="1"/>
</dbReference>
<evidence type="ECO:0000256" key="7">
    <source>
        <dbReference type="ARBA" id="ARBA00022741"/>
    </source>
</evidence>
<dbReference type="EMBL" id="CADEPM010000005">
    <property type="protein sequence ID" value="CAB3406278.1"/>
    <property type="molecule type" value="Genomic_DNA"/>
</dbReference>
<dbReference type="FunFam" id="3.40.50.1000:FF:000083">
    <property type="entry name" value="Sodium/potassium-transporting ATPase subunit alpha"/>
    <property type="match status" value="1"/>
</dbReference>
<dbReference type="Pfam" id="PF08282">
    <property type="entry name" value="Hydrolase_3"/>
    <property type="match status" value="1"/>
</dbReference>
<evidence type="ECO:0000256" key="6">
    <source>
        <dbReference type="ARBA" id="ARBA00022692"/>
    </source>
</evidence>
<evidence type="ECO:0000256" key="1">
    <source>
        <dbReference type="ARBA" id="ARBA00004141"/>
    </source>
</evidence>
<dbReference type="InterPro" id="IPR023299">
    <property type="entry name" value="ATPase_P-typ_cyto_dom_N"/>
</dbReference>
<dbReference type="Proteomes" id="UP000494206">
    <property type="component" value="Unassembled WGS sequence"/>
</dbReference>
<evidence type="ECO:0000259" key="17">
    <source>
        <dbReference type="SMART" id="SM00831"/>
    </source>
</evidence>
<dbReference type="InterPro" id="IPR006068">
    <property type="entry name" value="ATPase_P-typ_cation-transptr_C"/>
</dbReference>
<dbReference type="Pfam" id="PF13246">
    <property type="entry name" value="Cation_ATPase"/>
    <property type="match status" value="1"/>
</dbReference>
<dbReference type="AlphaFoldDB" id="A0A8S1EXZ9"/>
<comment type="caution">
    <text evidence="18">The sequence shown here is derived from an EMBL/GenBank/DDBJ whole genome shotgun (WGS) entry which is preliminary data.</text>
</comment>
<keyword evidence="19" id="KW-1185">Reference proteome</keyword>
<feature type="transmembrane region" description="Helical" evidence="16">
    <location>
        <begin position="855"/>
        <end position="877"/>
    </location>
</feature>
<dbReference type="SMART" id="SM00831">
    <property type="entry name" value="Cation_ATPase_N"/>
    <property type="match status" value="1"/>
</dbReference>
<keyword evidence="4 16" id="KW-0633">Potassium transport</keyword>
<dbReference type="GO" id="GO:0036376">
    <property type="term" value="P:sodium ion export across plasma membrane"/>
    <property type="evidence" value="ECO:0007669"/>
    <property type="project" value="TreeGrafter"/>
</dbReference>
<dbReference type="GO" id="GO:0016887">
    <property type="term" value="F:ATP hydrolysis activity"/>
    <property type="evidence" value="ECO:0007669"/>
    <property type="project" value="InterPro"/>
</dbReference>
<dbReference type="SUPFAM" id="SSF81653">
    <property type="entry name" value="Calcium ATPase, transduction domain A"/>
    <property type="match status" value="1"/>
</dbReference>
<keyword evidence="6 16" id="KW-0812">Transmembrane</keyword>
<evidence type="ECO:0000256" key="16">
    <source>
        <dbReference type="RuleBase" id="RU362084"/>
    </source>
</evidence>
<evidence type="ECO:0000313" key="18">
    <source>
        <dbReference type="EMBL" id="CAB3406278.1"/>
    </source>
</evidence>
<protein>
    <recommendedName>
        <fullName evidence="16">Sodium/potassium-transporting ATPase subunit alpha</fullName>
    </recommendedName>
</protein>
<evidence type="ECO:0000256" key="5">
    <source>
        <dbReference type="ARBA" id="ARBA00022553"/>
    </source>
</evidence>
<keyword evidence="8 16" id="KW-0067">ATP-binding</keyword>
<comment type="subunit">
    <text evidence="15">The sodium/potassium-transporting ATPase is composed of a catalytic alpha subunit, an auxiliary non-catalytic beta subunit and an additional regulatory subunit.</text>
</comment>
<dbReference type="Gene3D" id="3.40.1110.10">
    <property type="entry name" value="Calcium-transporting ATPase, cytoplasmic domain N"/>
    <property type="match status" value="1"/>
</dbReference>
<dbReference type="InterPro" id="IPR023298">
    <property type="entry name" value="ATPase_P-typ_TM_dom_sf"/>
</dbReference>
<dbReference type="InterPro" id="IPR018303">
    <property type="entry name" value="ATPase_P-typ_P_site"/>
</dbReference>
<evidence type="ECO:0000256" key="4">
    <source>
        <dbReference type="ARBA" id="ARBA00022538"/>
    </source>
</evidence>
<dbReference type="GO" id="GO:0090533">
    <property type="term" value="C:cation-transporting ATPase complex"/>
    <property type="evidence" value="ECO:0007669"/>
    <property type="project" value="UniProtKB-ARBA"/>
</dbReference>
<evidence type="ECO:0000256" key="11">
    <source>
        <dbReference type="ARBA" id="ARBA00022989"/>
    </source>
</evidence>
<feature type="transmembrane region" description="Helical" evidence="16">
    <location>
        <begin position="277"/>
        <end position="298"/>
    </location>
</feature>
<dbReference type="GO" id="GO:0030007">
    <property type="term" value="P:intracellular potassium ion homeostasis"/>
    <property type="evidence" value="ECO:0007669"/>
    <property type="project" value="TreeGrafter"/>
</dbReference>
<keyword evidence="7 16" id="KW-0547">Nucleotide-binding</keyword>
<dbReference type="SFLD" id="SFLDG00002">
    <property type="entry name" value="C1.7:_P-type_atpase_like"/>
    <property type="match status" value="1"/>
</dbReference>
<dbReference type="InterPro" id="IPR023214">
    <property type="entry name" value="HAD_sf"/>
</dbReference>
<dbReference type="GO" id="GO:0006883">
    <property type="term" value="P:intracellular sodium ion homeostasis"/>
    <property type="evidence" value="ECO:0007669"/>
    <property type="project" value="TreeGrafter"/>
</dbReference>
<feature type="transmembrane region" description="Helical" evidence="16">
    <location>
        <begin position="951"/>
        <end position="969"/>
    </location>
</feature>
<dbReference type="GO" id="GO:0098797">
    <property type="term" value="C:plasma membrane protein complex"/>
    <property type="evidence" value="ECO:0007669"/>
    <property type="project" value="UniProtKB-ARBA"/>
</dbReference>
<evidence type="ECO:0000313" key="19">
    <source>
        <dbReference type="Proteomes" id="UP000494206"/>
    </source>
</evidence>
<feature type="domain" description="Cation-transporting P-type ATPase N-terminal" evidence="17">
    <location>
        <begin position="22"/>
        <end position="96"/>
    </location>
</feature>
<dbReference type="GO" id="GO:0005391">
    <property type="term" value="F:P-type sodium:potassium-exchanging transporter activity"/>
    <property type="evidence" value="ECO:0007669"/>
    <property type="project" value="TreeGrafter"/>
</dbReference>
<organism evidence="18 19">
    <name type="scientific">Caenorhabditis bovis</name>
    <dbReference type="NCBI Taxonomy" id="2654633"/>
    <lineage>
        <taxon>Eukaryota</taxon>
        <taxon>Metazoa</taxon>
        <taxon>Ecdysozoa</taxon>
        <taxon>Nematoda</taxon>
        <taxon>Chromadorea</taxon>
        <taxon>Rhabditida</taxon>
        <taxon>Rhabditina</taxon>
        <taxon>Rhabditomorpha</taxon>
        <taxon>Rhabditoidea</taxon>
        <taxon>Rhabditidae</taxon>
        <taxon>Peloderinae</taxon>
        <taxon>Caenorhabditis</taxon>
    </lineage>
</organism>
<evidence type="ECO:0000256" key="15">
    <source>
        <dbReference type="ARBA" id="ARBA00038795"/>
    </source>
</evidence>
<dbReference type="InterPro" id="IPR050510">
    <property type="entry name" value="Cation_transp_ATPase_P-type"/>
</dbReference>
<dbReference type="InterPro" id="IPR005775">
    <property type="entry name" value="P-type_ATPase_IIC"/>
</dbReference>
<dbReference type="InterPro" id="IPR001757">
    <property type="entry name" value="P_typ_ATPase"/>
</dbReference>
<dbReference type="SUPFAM" id="SSF81665">
    <property type="entry name" value="Calcium ATPase, transmembrane domain M"/>
    <property type="match status" value="1"/>
</dbReference>
<feature type="transmembrane region" description="Helical" evidence="16">
    <location>
        <begin position="113"/>
        <end position="132"/>
    </location>
</feature>
<dbReference type="InterPro" id="IPR044492">
    <property type="entry name" value="P_typ_ATPase_HD_dom"/>
</dbReference>
<dbReference type="SFLD" id="SFLDF00027">
    <property type="entry name" value="p-type_atpase"/>
    <property type="match status" value="1"/>
</dbReference>
<dbReference type="GO" id="GO:0046872">
    <property type="term" value="F:metal ion binding"/>
    <property type="evidence" value="ECO:0007669"/>
    <property type="project" value="UniProtKB-KW"/>
</dbReference>
<dbReference type="OrthoDB" id="3352408at2759"/>
<keyword evidence="16" id="KW-0479">Metal-binding</keyword>
<comment type="subcellular location">
    <subcellularLocation>
        <location evidence="16">Cell membrane</location>
        <topology evidence="16">Multi-pass membrane protein</topology>
    </subcellularLocation>
    <subcellularLocation>
        <location evidence="1">Membrane</location>
        <topology evidence="1">Multi-pass membrane protein</topology>
    </subcellularLocation>
</comment>
<dbReference type="PRINTS" id="PR00119">
    <property type="entry name" value="CATATPASE"/>
</dbReference>
<dbReference type="GO" id="GO:1902600">
    <property type="term" value="P:proton transmembrane transport"/>
    <property type="evidence" value="ECO:0007669"/>
    <property type="project" value="TreeGrafter"/>
</dbReference>
<evidence type="ECO:0000256" key="3">
    <source>
        <dbReference type="ARBA" id="ARBA00022448"/>
    </source>
</evidence>
<evidence type="ECO:0000256" key="2">
    <source>
        <dbReference type="ARBA" id="ARBA00006934"/>
    </source>
</evidence>
<feature type="transmembrane region" description="Helical" evidence="16">
    <location>
        <begin position="304"/>
        <end position="332"/>
    </location>
</feature>
<dbReference type="PANTHER" id="PTHR43294">
    <property type="entry name" value="SODIUM/POTASSIUM-TRANSPORTING ATPASE SUBUNIT ALPHA"/>
    <property type="match status" value="1"/>
</dbReference>
<dbReference type="SFLD" id="SFLDS00003">
    <property type="entry name" value="Haloacid_Dehalogenase"/>
    <property type="match status" value="1"/>
</dbReference>
<evidence type="ECO:0000256" key="12">
    <source>
        <dbReference type="ARBA" id="ARBA00023065"/>
    </source>
</evidence>
<evidence type="ECO:0000256" key="13">
    <source>
        <dbReference type="ARBA" id="ARBA00023136"/>
    </source>
</evidence>
<dbReference type="InterPro" id="IPR036412">
    <property type="entry name" value="HAD-like_sf"/>
</dbReference>
<keyword evidence="3 16" id="KW-0813">Transport</keyword>
<dbReference type="InterPro" id="IPR008250">
    <property type="entry name" value="ATPase_P-typ_transduc_dom_A_sf"/>
</dbReference>
<dbReference type="FunFam" id="1.20.1110.10:FF:000038">
    <property type="entry name" value="Sodium/potassium-transporting ATPase subunit alpha"/>
    <property type="match status" value="1"/>
</dbReference>
<dbReference type="Gene3D" id="3.40.50.1000">
    <property type="entry name" value="HAD superfamily/HAD-like"/>
    <property type="match status" value="1"/>
</dbReference>
<gene>
    <name evidence="18" type="ORF">CBOVIS_LOCUS8371</name>
</gene>
<feature type="transmembrane region" description="Helical" evidence="16">
    <location>
        <begin position="981"/>
        <end position="999"/>
    </location>
</feature>
<dbReference type="GO" id="GO:0005524">
    <property type="term" value="F:ATP binding"/>
    <property type="evidence" value="ECO:0007669"/>
    <property type="project" value="UniProtKB-KW"/>
</dbReference>
<sequence>MGFCKKKPNKSLNDLKKDIVIDDHEIPLNVLLNRYKTSETQGISEAEAANRLKRDGPNALTPPKTTPKWLKLCKSVFGGFNFLLWCAAIASAIGYGMDMSMSEKDEEIPKDNMYMAIILACVVTITGLFDFYQDRKSGNLMDSFANMIPPKTLVVRGGVTKEIEVKDLVVGDLVRFRGGDKVPADLRVTLARGLKVDNSSLTGESEPQTRNTNFTSKNPLETKNLCLFSTNVLEGSGEGIVVLTGDRTVVGRIAALTTQVDSGPTPLAKEISHFIKIISIVAFTVGIAFFVLAIVYEYPLLKAIVFFMGIVVANVPEGIVPTVTVSLTLTAVKMRKKFCLVKNLEAVETLGSTSTICSDKTGTLTQNRMTVTHLWFDGNIYDAELLPPNETYRGEKKYVGKPGYETLMRCATLCSRAHFRTPEFDVPIAKRTVNGDASEVAIMRYCEMIRGDGGVDDYRKTRPKLAEIPFNSSTKFQVSIHPIDGKNVLVMKGAPEKILKLCTMYYSNGETLNVSKRFERQFQRAYEKLGSYGERVLGFCDLELNLNKYPIGFQFDTENINFPLKNLRFLGLISMIDPPRPGVPQAVRVCQNAGIRVVMVTGDHPITAKAIAQQVHIIEVGEDVTEVIKEDPNCDPANDEVYGKGRLKKTNAIVVHGEQLSTMSARTLHTIVTNYHQNFSNACIQIVFARTSPAQKLQIVEAFQNANNVVGVTGDGVNDAPALRKADIGIAMGIAGTDVSKQAADMILLNDNFASIVTGVEEGRLIFDNLKKSIAYTLTSNIPEITPFMSYVLLGLPLPMSIVAILMIDLGTDLWPAISYAYEVPESDIMQRAPRNPQHDKLVNKRLVMFSYMQIGTIQACAGFTTYFVLMMSYGWLPWDLLGISEMWENRHINDLEDSFGQQWSYEDRKALESCCYGTFFFTIVVTQWADLFASKTRKNSLIMQGVENQVLNTSVIFTCFLCTFVLNTPLVNTVLGVQPFRIEVGFLALPFAFIIVLYDELRRYCVREFPNGYIYKETYY</sequence>
<evidence type="ECO:0000256" key="9">
    <source>
        <dbReference type="ARBA" id="ARBA00022958"/>
    </source>
</evidence>
<dbReference type="Pfam" id="PF00122">
    <property type="entry name" value="E1-E2_ATPase"/>
    <property type="match status" value="1"/>
</dbReference>
<comment type="function">
    <text evidence="14">This is the catalytic component of the active enzyme, which catalyzes the hydrolysis of ATP coupled with the exchange of sodium and potassium ions across the plasma membrane. This action creates the electrochemical gradient of sodium and potassium ions, providing the energy for active transport of various nutrients.</text>
</comment>
<proteinExistence type="inferred from homology"/>
<evidence type="ECO:0000256" key="14">
    <source>
        <dbReference type="ARBA" id="ARBA00037422"/>
    </source>
</evidence>
<keyword evidence="13 16" id="KW-0472">Membrane</keyword>
<keyword evidence="5" id="KW-0597">Phosphoprotein</keyword>
<dbReference type="SUPFAM" id="SSF81660">
    <property type="entry name" value="Metal cation-transporting ATPase, ATP-binding domain N"/>
    <property type="match status" value="1"/>
</dbReference>
<dbReference type="PROSITE" id="PS00154">
    <property type="entry name" value="ATPASE_E1_E2"/>
    <property type="match status" value="1"/>
</dbReference>
<dbReference type="GO" id="GO:1990573">
    <property type="term" value="P:potassium ion import across plasma membrane"/>
    <property type="evidence" value="ECO:0007669"/>
    <property type="project" value="TreeGrafter"/>
</dbReference>
<dbReference type="NCBIfam" id="TIGR01106">
    <property type="entry name" value="ATPase-IIC_X-K"/>
    <property type="match status" value="1"/>
</dbReference>
<keyword evidence="10" id="KW-1278">Translocase</keyword>
<dbReference type="Gene3D" id="1.20.1110.10">
    <property type="entry name" value="Calcium-transporting ATPase, transmembrane domain"/>
    <property type="match status" value="1"/>
</dbReference>
<dbReference type="FunFam" id="3.40.1110.10:FF:000001">
    <property type="entry name" value="Sodium/potassium-transporting ATPase subunit alpha"/>
    <property type="match status" value="1"/>
</dbReference>
<feature type="transmembrane region" description="Helical" evidence="16">
    <location>
        <begin position="72"/>
        <end position="93"/>
    </location>
</feature>
<keyword evidence="11 16" id="KW-1133">Transmembrane helix</keyword>
<dbReference type="PRINTS" id="PR00121">
    <property type="entry name" value="NAKATPASE"/>
</dbReference>
<dbReference type="FunFam" id="2.70.150.10:FF:000003">
    <property type="entry name" value="Sodium/potassium-transporting ATPase subunit alpha"/>
    <property type="match status" value="1"/>
</dbReference>
<evidence type="ECO:0000256" key="10">
    <source>
        <dbReference type="ARBA" id="ARBA00022967"/>
    </source>
</evidence>
<dbReference type="InterPro" id="IPR059000">
    <property type="entry name" value="ATPase_P-type_domA"/>
</dbReference>
<keyword evidence="9 16" id="KW-0630">Potassium</keyword>
<dbReference type="Gene3D" id="2.70.150.10">
    <property type="entry name" value="Calcium-transporting ATPase, cytoplasmic transduction domain A"/>
    <property type="match status" value="1"/>
</dbReference>
<comment type="caution">
    <text evidence="16">Lacks conserved residue(s) required for the propagation of feature annotation.</text>
</comment>
<dbReference type="InterPro" id="IPR004014">
    <property type="entry name" value="ATPase_P-typ_cation-transptr_N"/>
</dbReference>